<reference evidence="3" key="1">
    <citation type="submission" date="2023-07" db="EMBL/GenBank/DDBJ databases">
        <authorList>
            <consortium name="CYATHOMIX"/>
        </authorList>
    </citation>
    <scope>NUCLEOTIDE SEQUENCE</scope>
    <source>
        <strain evidence="3">N/A</strain>
    </source>
</reference>
<keyword evidence="2" id="KW-0472">Membrane</keyword>
<keyword evidence="2" id="KW-0812">Transmembrane</keyword>
<evidence type="ECO:0000313" key="3">
    <source>
        <dbReference type="EMBL" id="CAJ0603203.1"/>
    </source>
</evidence>
<feature type="region of interest" description="Disordered" evidence="1">
    <location>
        <begin position="146"/>
        <end position="188"/>
    </location>
</feature>
<proteinExistence type="predicted"/>
<dbReference type="AlphaFoldDB" id="A0AA36H439"/>
<comment type="caution">
    <text evidence="3">The sequence shown here is derived from an EMBL/GenBank/DDBJ whole genome shotgun (WGS) entry which is preliminary data.</text>
</comment>
<feature type="transmembrane region" description="Helical" evidence="2">
    <location>
        <begin position="58"/>
        <end position="77"/>
    </location>
</feature>
<evidence type="ECO:0000313" key="4">
    <source>
        <dbReference type="Proteomes" id="UP001176961"/>
    </source>
</evidence>
<feature type="transmembrane region" description="Helical" evidence="2">
    <location>
        <begin position="12"/>
        <end position="38"/>
    </location>
</feature>
<accession>A0AA36H439</accession>
<evidence type="ECO:0000256" key="2">
    <source>
        <dbReference type="SAM" id="Phobius"/>
    </source>
</evidence>
<dbReference type="Proteomes" id="UP001176961">
    <property type="component" value="Unassembled WGS sequence"/>
</dbReference>
<keyword evidence="4" id="KW-1185">Reference proteome</keyword>
<evidence type="ECO:0000256" key="1">
    <source>
        <dbReference type="SAM" id="MobiDB-lite"/>
    </source>
</evidence>
<dbReference type="EMBL" id="CATQJL010000305">
    <property type="protein sequence ID" value="CAJ0603203.1"/>
    <property type="molecule type" value="Genomic_DNA"/>
</dbReference>
<protein>
    <submittedName>
        <fullName evidence="3">Uncharacterized protein</fullName>
    </submittedName>
</protein>
<organism evidence="3 4">
    <name type="scientific">Cylicocyclus nassatus</name>
    <name type="common">Nematode worm</name>
    <dbReference type="NCBI Taxonomy" id="53992"/>
    <lineage>
        <taxon>Eukaryota</taxon>
        <taxon>Metazoa</taxon>
        <taxon>Ecdysozoa</taxon>
        <taxon>Nematoda</taxon>
        <taxon>Chromadorea</taxon>
        <taxon>Rhabditida</taxon>
        <taxon>Rhabditina</taxon>
        <taxon>Rhabditomorpha</taxon>
        <taxon>Strongyloidea</taxon>
        <taxon>Strongylidae</taxon>
        <taxon>Cylicocyclus</taxon>
    </lineage>
</organism>
<gene>
    <name evidence="3" type="ORF">CYNAS_LOCUS15186</name>
</gene>
<keyword evidence="2" id="KW-1133">Transmembrane helix</keyword>
<name>A0AA36H439_CYLNA</name>
<sequence>MYVQESKSPKWWFVAAMALLIFLRCILLVSSAMPSLYVLCEKFPHIKLHSKGFSLTNVWPALFFSLFYCYGQFPVLYESGKTTKRQQAKGTISQRGYHGSSDAHKFVSFLRDALQLSLWRFRTSSSLLNFYAHKFPMVCGDSKRRVQRDTHEQRSASSSISPDLSDEEGSTSGINGKNLCLPERHHSG</sequence>